<comment type="similarity">
    <text evidence="1">Belongs to the sulfotransferase 1 family.</text>
</comment>
<organism evidence="4 5">
    <name type="scientific">Callosobruchus maculatus</name>
    <name type="common">Southern cowpea weevil</name>
    <name type="synonym">Pulse bruchid</name>
    <dbReference type="NCBI Taxonomy" id="64391"/>
    <lineage>
        <taxon>Eukaryota</taxon>
        <taxon>Metazoa</taxon>
        <taxon>Ecdysozoa</taxon>
        <taxon>Arthropoda</taxon>
        <taxon>Hexapoda</taxon>
        <taxon>Insecta</taxon>
        <taxon>Pterygota</taxon>
        <taxon>Neoptera</taxon>
        <taxon>Endopterygota</taxon>
        <taxon>Coleoptera</taxon>
        <taxon>Polyphaga</taxon>
        <taxon>Cucujiformia</taxon>
        <taxon>Chrysomeloidea</taxon>
        <taxon>Chrysomelidae</taxon>
        <taxon>Bruchinae</taxon>
        <taxon>Bruchini</taxon>
        <taxon>Callosobruchus</taxon>
    </lineage>
</organism>
<gene>
    <name evidence="4" type="ORF">CALMAC_LOCUS7201</name>
</gene>
<feature type="domain" description="Sulfotransferase" evidence="3">
    <location>
        <begin position="45"/>
        <end position="258"/>
    </location>
</feature>
<dbReference type="Gene3D" id="3.40.50.300">
    <property type="entry name" value="P-loop containing nucleotide triphosphate hydrolases"/>
    <property type="match status" value="2"/>
</dbReference>
<dbReference type="SUPFAM" id="SSF52540">
    <property type="entry name" value="P-loop containing nucleoside triphosphate hydrolases"/>
    <property type="match status" value="2"/>
</dbReference>
<name>A0A653C8Y7_CALMS</name>
<evidence type="ECO:0000313" key="5">
    <source>
        <dbReference type="Proteomes" id="UP000410492"/>
    </source>
</evidence>
<protein>
    <recommendedName>
        <fullName evidence="3">Sulfotransferase domain-containing protein</fullName>
    </recommendedName>
</protein>
<evidence type="ECO:0000259" key="3">
    <source>
        <dbReference type="Pfam" id="PF00685"/>
    </source>
</evidence>
<evidence type="ECO:0000313" key="4">
    <source>
        <dbReference type="EMBL" id="VEN44377.1"/>
    </source>
</evidence>
<accession>A0A653C8Y7</accession>
<dbReference type="GO" id="GO:0008146">
    <property type="term" value="F:sulfotransferase activity"/>
    <property type="evidence" value="ECO:0007669"/>
    <property type="project" value="InterPro"/>
</dbReference>
<feature type="domain" description="Sulfotransferase" evidence="3">
    <location>
        <begin position="267"/>
        <end position="388"/>
    </location>
</feature>
<dbReference type="InterPro" id="IPR027417">
    <property type="entry name" value="P-loop_NTPase"/>
</dbReference>
<evidence type="ECO:0000256" key="1">
    <source>
        <dbReference type="ARBA" id="ARBA00005771"/>
    </source>
</evidence>
<dbReference type="AlphaFoldDB" id="A0A653C8Y7"/>
<dbReference type="Proteomes" id="UP000410492">
    <property type="component" value="Unassembled WGS sequence"/>
</dbReference>
<dbReference type="PANTHER" id="PTHR11783">
    <property type="entry name" value="SULFOTRANSFERASE SULT"/>
    <property type="match status" value="1"/>
</dbReference>
<keyword evidence="5" id="KW-1185">Reference proteome</keyword>
<keyword evidence="2" id="KW-0808">Transferase</keyword>
<dbReference type="OrthoDB" id="205623at2759"/>
<dbReference type="InterPro" id="IPR000863">
    <property type="entry name" value="Sulfotransferase_dom"/>
</dbReference>
<reference evidence="4 5" key="1">
    <citation type="submission" date="2019-01" db="EMBL/GenBank/DDBJ databases">
        <authorList>
            <person name="Sayadi A."/>
        </authorList>
    </citation>
    <scope>NUCLEOTIDE SEQUENCE [LARGE SCALE GENOMIC DNA]</scope>
</reference>
<sequence>MFAPKKIDFYVLKPVIFIVKDHSFEPWLDVIHSNGCGQGNWPISTTWTQEMVWMIMNNLDVEGAKEDIHFRVPFVELSWNDRPGKKDMPEPFRDSFAYIKKKYESGPVSMKTHLPWTLLPKEIQENLKKPKIIYVVRNCKDAAVSAYHFSKALFGYTGSREEFYNDFLSDKMIYLPYWKHVLGFWEQRHKPNVMILRYEEMIKDLPGMIRKVASFLERPLSDEQVVKLRDHLSFDSMKKNPAVNNENLIERVRKEQGREKPETGHMRRGTTWTQEMVWMIMNNLDVEGAKKILTFEFSWDNRPDKKDMPEPFRDSFAYIKKKYESGPVSMKTHVHWTLLPKEIQENLKKPKIIYVVRNCKDTAVSDYHFSKALLGYTGSRKEFYNDFLSDKSSHKDEMSPQTIRRFDQWIEANTKNTDFTVA</sequence>
<dbReference type="EMBL" id="CAACVG010007239">
    <property type="protein sequence ID" value="VEN44377.1"/>
    <property type="molecule type" value="Genomic_DNA"/>
</dbReference>
<dbReference type="Pfam" id="PF00685">
    <property type="entry name" value="Sulfotransfer_1"/>
    <property type="match status" value="2"/>
</dbReference>
<proteinExistence type="inferred from homology"/>
<evidence type="ECO:0000256" key="2">
    <source>
        <dbReference type="ARBA" id="ARBA00022679"/>
    </source>
</evidence>